<dbReference type="SUPFAM" id="SSF55729">
    <property type="entry name" value="Acyl-CoA N-acyltransferases (Nat)"/>
    <property type="match status" value="1"/>
</dbReference>
<dbReference type="OrthoDB" id="8191594at2759"/>
<keyword evidence="2" id="KW-1185">Reference proteome</keyword>
<proteinExistence type="predicted"/>
<evidence type="ECO:0000313" key="2">
    <source>
        <dbReference type="Proteomes" id="UP000053105"/>
    </source>
</evidence>
<accession>A0A0M8ZYA4</accession>
<dbReference type="GO" id="GO:0008080">
    <property type="term" value="F:N-acetyltransferase activity"/>
    <property type="evidence" value="ECO:0007669"/>
    <property type="project" value="TreeGrafter"/>
</dbReference>
<dbReference type="Gene3D" id="3.40.630.30">
    <property type="match status" value="1"/>
</dbReference>
<evidence type="ECO:0008006" key="3">
    <source>
        <dbReference type="Google" id="ProtNLM"/>
    </source>
</evidence>
<dbReference type="PANTHER" id="PTHR20905:SF28">
    <property type="entry name" value="GH28833P-RELATED"/>
    <property type="match status" value="1"/>
</dbReference>
<gene>
    <name evidence="1" type="ORF">WN51_14443</name>
</gene>
<organism evidence="1 2">
    <name type="scientific">Melipona quadrifasciata</name>
    <dbReference type="NCBI Taxonomy" id="166423"/>
    <lineage>
        <taxon>Eukaryota</taxon>
        <taxon>Metazoa</taxon>
        <taxon>Ecdysozoa</taxon>
        <taxon>Arthropoda</taxon>
        <taxon>Hexapoda</taxon>
        <taxon>Insecta</taxon>
        <taxon>Pterygota</taxon>
        <taxon>Neoptera</taxon>
        <taxon>Endopterygota</taxon>
        <taxon>Hymenoptera</taxon>
        <taxon>Apocrita</taxon>
        <taxon>Aculeata</taxon>
        <taxon>Apoidea</taxon>
        <taxon>Anthophila</taxon>
        <taxon>Apidae</taxon>
        <taxon>Melipona</taxon>
    </lineage>
</organism>
<dbReference type="EMBL" id="KQ435798">
    <property type="protein sequence ID" value="KOX73397.1"/>
    <property type="molecule type" value="Genomic_DNA"/>
</dbReference>
<evidence type="ECO:0000313" key="1">
    <source>
        <dbReference type="EMBL" id="KOX73397.1"/>
    </source>
</evidence>
<sequence length="254" mass="28757">MSPYRVWGSTEDGTVDFESLTNDTLEGALDVIRKSFFIYENVCKGVDLLSEPGASKELEELCLETAKDGVSVVAVDVNSREVIGVAFNKIQLLNSSSKKSAFEIFSENCKYKSSKALVDFMINMDTRINLFKHYNTDCIFEIMFLSTLPNYQKRKIGELLISTSIEVAKQLKKRNIVKIPVIINDDNKIHNLEALPNLVSALMTSNYSQKIAVKCGFENLMSISFEEFEFKGKTFSERIGNEHRNCVLVSKRLF</sequence>
<dbReference type="InterPro" id="IPR016181">
    <property type="entry name" value="Acyl_CoA_acyltransferase"/>
</dbReference>
<protein>
    <recommendedName>
        <fullName evidence="3">N-acetyltransferase domain-containing protein</fullName>
    </recommendedName>
</protein>
<name>A0A0M8ZYA4_9HYME</name>
<dbReference type="Proteomes" id="UP000053105">
    <property type="component" value="Unassembled WGS sequence"/>
</dbReference>
<reference evidence="1 2" key="1">
    <citation type="submission" date="2015-07" db="EMBL/GenBank/DDBJ databases">
        <title>The genome of Melipona quadrifasciata.</title>
        <authorList>
            <person name="Pan H."/>
            <person name="Kapheim K."/>
        </authorList>
    </citation>
    <scope>NUCLEOTIDE SEQUENCE [LARGE SCALE GENOMIC DNA]</scope>
    <source>
        <strain evidence="1">0111107301</strain>
        <tissue evidence="1">Whole body</tissue>
    </source>
</reference>
<dbReference type="AlphaFoldDB" id="A0A0M8ZYA4"/>
<dbReference type="PANTHER" id="PTHR20905">
    <property type="entry name" value="N-ACETYLTRANSFERASE-RELATED"/>
    <property type="match status" value="1"/>
</dbReference>